<feature type="domain" description="Phosphotyrosine protein phosphatase I" evidence="2">
    <location>
        <begin position="20"/>
        <end position="147"/>
    </location>
</feature>
<name>A0ABP9BU24_9MICC</name>
<reference evidence="4" key="1">
    <citation type="journal article" date="2019" name="Int. J. Syst. Evol. Microbiol.">
        <title>The Global Catalogue of Microorganisms (GCM) 10K type strain sequencing project: providing services to taxonomists for standard genome sequencing and annotation.</title>
        <authorList>
            <consortium name="The Broad Institute Genomics Platform"/>
            <consortium name="The Broad Institute Genome Sequencing Center for Infectious Disease"/>
            <person name="Wu L."/>
            <person name="Ma J."/>
        </authorList>
    </citation>
    <scope>NUCLEOTIDE SEQUENCE [LARGE SCALE GENOMIC DNA]</scope>
    <source>
        <strain evidence="4">JCM 18541</strain>
    </source>
</reference>
<evidence type="ECO:0000256" key="1">
    <source>
        <dbReference type="ARBA" id="ARBA00022849"/>
    </source>
</evidence>
<dbReference type="EMBL" id="BAABKP010000006">
    <property type="protein sequence ID" value="GAA4800185.1"/>
    <property type="molecule type" value="Genomic_DNA"/>
</dbReference>
<keyword evidence="4" id="KW-1185">Reference proteome</keyword>
<dbReference type="SUPFAM" id="SSF52788">
    <property type="entry name" value="Phosphotyrosine protein phosphatases I"/>
    <property type="match status" value="1"/>
</dbReference>
<dbReference type="InterPro" id="IPR036196">
    <property type="entry name" value="Ptyr_pPase_sf"/>
</dbReference>
<comment type="caution">
    <text evidence="3">The sequence shown here is derived from an EMBL/GenBank/DDBJ whole genome shotgun (WGS) entry which is preliminary data.</text>
</comment>
<dbReference type="Proteomes" id="UP001500187">
    <property type="component" value="Unassembled WGS sequence"/>
</dbReference>
<organism evidence="3 4">
    <name type="scientific">Rothia endophytica</name>
    <dbReference type="NCBI Taxonomy" id="1324766"/>
    <lineage>
        <taxon>Bacteria</taxon>
        <taxon>Bacillati</taxon>
        <taxon>Actinomycetota</taxon>
        <taxon>Actinomycetes</taxon>
        <taxon>Micrococcales</taxon>
        <taxon>Micrococcaceae</taxon>
        <taxon>Rothia</taxon>
    </lineage>
</organism>
<evidence type="ECO:0000259" key="2">
    <source>
        <dbReference type="SMART" id="SM00226"/>
    </source>
</evidence>
<dbReference type="PANTHER" id="PTHR43428:SF1">
    <property type="entry name" value="ARSENATE REDUCTASE"/>
    <property type="match status" value="1"/>
</dbReference>
<sequence length="153" mass="16087">MGSRPATQPRRLATMAHTHPTVLFVCNTNGGKSQMAAALATLDVPHVFTAISAGLTPADTVNGQAAASLAKIGADMASKTPTQLTDDMQRSADVVVTVGDAATPELEGVKYVRWNIIDPSVFGAKGDARMDKLRDDLRERVNDLAGEFGTCCS</sequence>
<dbReference type="SMART" id="SM00226">
    <property type="entry name" value="LMWPc"/>
    <property type="match status" value="1"/>
</dbReference>
<proteinExistence type="predicted"/>
<evidence type="ECO:0000313" key="4">
    <source>
        <dbReference type="Proteomes" id="UP001500187"/>
    </source>
</evidence>
<dbReference type="Pfam" id="PF01451">
    <property type="entry name" value="LMWPc"/>
    <property type="match status" value="1"/>
</dbReference>
<gene>
    <name evidence="3" type="ORF">GCM10023352_20220</name>
</gene>
<accession>A0ABP9BU24</accession>
<dbReference type="InterPro" id="IPR023485">
    <property type="entry name" value="Ptyr_pPase"/>
</dbReference>
<keyword evidence="1" id="KW-0059">Arsenical resistance</keyword>
<dbReference type="PANTHER" id="PTHR43428">
    <property type="entry name" value="ARSENATE REDUCTASE"/>
    <property type="match status" value="1"/>
</dbReference>
<evidence type="ECO:0000313" key="3">
    <source>
        <dbReference type="EMBL" id="GAA4800185.1"/>
    </source>
</evidence>
<protein>
    <submittedName>
        <fullName evidence="3">Low molecular weight phosphatase family protein</fullName>
    </submittedName>
</protein>
<dbReference type="Gene3D" id="3.40.50.2300">
    <property type="match status" value="1"/>
</dbReference>